<reference evidence="4" key="1">
    <citation type="submission" date="2021-11" db="EMBL/GenBank/DDBJ databases">
        <authorList>
            <consortium name="Genoscope - CEA"/>
            <person name="William W."/>
        </authorList>
    </citation>
    <scope>NUCLEOTIDE SEQUENCE</scope>
</reference>
<feature type="compositionally biased region" description="Basic and acidic residues" evidence="2">
    <location>
        <begin position="402"/>
        <end position="413"/>
    </location>
</feature>
<keyword evidence="1" id="KW-0863">Zinc-finger</keyword>
<feature type="domain" description="RING-type" evidence="3">
    <location>
        <begin position="540"/>
        <end position="574"/>
    </location>
</feature>
<dbReference type="Proteomes" id="UP000789595">
    <property type="component" value="Unassembled WGS sequence"/>
</dbReference>
<keyword evidence="1" id="KW-0862">Zinc</keyword>
<feature type="compositionally biased region" description="Basic and acidic residues" evidence="2">
    <location>
        <begin position="382"/>
        <end position="393"/>
    </location>
</feature>
<dbReference type="InterPro" id="IPR013083">
    <property type="entry name" value="Znf_RING/FYVE/PHD"/>
</dbReference>
<dbReference type="SUPFAM" id="SSF48403">
    <property type="entry name" value="Ankyrin repeat"/>
    <property type="match status" value="1"/>
</dbReference>
<dbReference type="EMBL" id="CAKKNE010000001">
    <property type="protein sequence ID" value="CAH0366635.1"/>
    <property type="molecule type" value="Genomic_DNA"/>
</dbReference>
<dbReference type="GO" id="GO:0008270">
    <property type="term" value="F:zinc ion binding"/>
    <property type="evidence" value="ECO:0007669"/>
    <property type="project" value="UniProtKB-KW"/>
</dbReference>
<dbReference type="GO" id="GO:0016567">
    <property type="term" value="P:protein ubiquitination"/>
    <property type="evidence" value="ECO:0007669"/>
    <property type="project" value="TreeGrafter"/>
</dbReference>
<accession>A0A8J2S946</accession>
<name>A0A8J2S946_9STRA</name>
<feature type="compositionally biased region" description="Basic and acidic residues" evidence="2">
    <location>
        <begin position="430"/>
        <end position="441"/>
    </location>
</feature>
<protein>
    <recommendedName>
        <fullName evidence="3">RING-type domain-containing protein</fullName>
    </recommendedName>
</protein>
<dbReference type="GO" id="GO:0006511">
    <property type="term" value="P:ubiquitin-dependent protein catabolic process"/>
    <property type="evidence" value="ECO:0007669"/>
    <property type="project" value="TreeGrafter"/>
</dbReference>
<sequence length="586" mass="62863">MRQPLLAIILTAAAGDPIVYHVRNVLDGVEPIWVRSQQDDAAQALFTAVAKNNLLRRPPIEEGQTSAWYFFKETDKSFSRLLGRLTVGANGVQNQTRVAACGTRDARRSEACAGFLTEDALAARETQFQASAASLDADDAFSRLLLGCALADAGDLPSSIRELETAKKLAGRDANIAEALARVVVAARVLEGGDGTAINAVRKMGVGDVDAAITTGAALAQRMAGRHLRDECAKSDPDVALVAKMLAAGADAGERDAHGRTAVMLAASEKHAHLVETLCAYSMPFPEDAAHAALASEHDANVVRALERACGYVIQKPPREAVGKQLVRFVKRWVRALKRRITVTLDADVSIGSLLWALLAVGVAVLAVDKSWFGRAKAPVPRADEEPLRRRPSTESTTSLRTHADAPTSRRESSPPPGLEAPRPPPHESPQGRERRGRESPRSTTAPPPEPRLSVGARARLRRERERAAAEAVAVVETVSDPPTPERPEQGELAALQALDARRLSPAALDASMELLPDLLRRCAIERARRAAAEDAGTECVVCLEDARSVAFGCGHLCVCEACAPTVVACPLCREPVRAKQRIYFD</sequence>
<dbReference type="InterPro" id="IPR001841">
    <property type="entry name" value="Znf_RING"/>
</dbReference>
<keyword evidence="5" id="KW-1185">Reference proteome</keyword>
<keyword evidence="1" id="KW-0479">Metal-binding</keyword>
<evidence type="ECO:0000313" key="4">
    <source>
        <dbReference type="EMBL" id="CAH0366635.1"/>
    </source>
</evidence>
<feature type="region of interest" description="Disordered" evidence="2">
    <location>
        <begin position="379"/>
        <end position="466"/>
    </location>
</feature>
<evidence type="ECO:0000256" key="1">
    <source>
        <dbReference type="PROSITE-ProRule" id="PRU00175"/>
    </source>
</evidence>
<evidence type="ECO:0000313" key="5">
    <source>
        <dbReference type="Proteomes" id="UP000789595"/>
    </source>
</evidence>
<dbReference type="PANTHER" id="PTHR22696:SF1">
    <property type="entry name" value="E3 UBIQUITIN-PROTEIN LIGASE RNF26"/>
    <property type="match status" value="1"/>
</dbReference>
<comment type="caution">
    <text evidence="4">The sequence shown here is derived from an EMBL/GenBank/DDBJ whole genome shotgun (WGS) entry which is preliminary data.</text>
</comment>
<dbReference type="PANTHER" id="PTHR22696">
    <property type="entry name" value="E3 UBIQUITIN-PROTEIN LIGASE RNF26"/>
    <property type="match status" value="1"/>
</dbReference>
<evidence type="ECO:0000259" key="3">
    <source>
        <dbReference type="PROSITE" id="PS50089"/>
    </source>
</evidence>
<proteinExistence type="predicted"/>
<dbReference type="SUPFAM" id="SSF57850">
    <property type="entry name" value="RING/U-box"/>
    <property type="match status" value="1"/>
</dbReference>
<dbReference type="InterPro" id="IPR036770">
    <property type="entry name" value="Ankyrin_rpt-contain_sf"/>
</dbReference>
<dbReference type="Gene3D" id="3.30.40.10">
    <property type="entry name" value="Zinc/RING finger domain, C3HC4 (zinc finger)"/>
    <property type="match status" value="1"/>
</dbReference>
<feature type="compositionally biased region" description="Pro residues" evidence="2">
    <location>
        <begin position="414"/>
        <end position="428"/>
    </location>
</feature>
<dbReference type="Pfam" id="PF13920">
    <property type="entry name" value="zf-C3HC4_3"/>
    <property type="match status" value="1"/>
</dbReference>
<dbReference type="GO" id="GO:0061630">
    <property type="term" value="F:ubiquitin protein ligase activity"/>
    <property type="evidence" value="ECO:0007669"/>
    <property type="project" value="TreeGrafter"/>
</dbReference>
<dbReference type="OrthoDB" id="5855668at2759"/>
<dbReference type="Gene3D" id="1.25.40.20">
    <property type="entry name" value="Ankyrin repeat-containing domain"/>
    <property type="match status" value="1"/>
</dbReference>
<gene>
    <name evidence="4" type="ORF">PECAL_1P31380</name>
</gene>
<dbReference type="PROSITE" id="PS50089">
    <property type="entry name" value="ZF_RING_2"/>
    <property type="match status" value="1"/>
</dbReference>
<organism evidence="4 5">
    <name type="scientific">Pelagomonas calceolata</name>
    <dbReference type="NCBI Taxonomy" id="35677"/>
    <lineage>
        <taxon>Eukaryota</taxon>
        <taxon>Sar</taxon>
        <taxon>Stramenopiles</taxon>
        <taxon>Ochrophyta</taxon>
        <taxon>Pelagophyceae</taxon>
        <taxon>Pelagomonadales</taxon>
        <taxon>Pelagomonadaceae</taxon>
        <taxon>Pelagomonas</taxon>
    </lineage>
</organism>
<evidence type="ECO:0000256" key="2">
    <source>
        <dbReference type="SAM" id="MobiDB-lite"/>
    </source>
</evidence>
<dbReference type="AlphaFoldDB" id="A0A8J2S946"/>